<evidence type="ECO:0000313" key="4">
    <source>
        <dbReference type="Proteomes" id="UP000029093"/>
    </source>
</evidence>
<feature type="transmembrane region" description="Helical" evidence="2">
    <location>
        <begin position="134"/>
        <end position="155"/>
    </location>
</feature>
<evidence type="ECO:0000313" key="3">
    <source>
        <dbReference type="EMBL" id="KFI48353.1"/>
    </source>
</evidence>
<dbReference type="RefSeq" id="WP_026502597.1">
    <property type="nucleotide sequence ID" value="NZ_JADYTP010000001.1"/>
</dbReference>
<evidence type="ECO:0000256" key="2">
    <source>
        <dbReference type="SAM" id="Phobius"/>
    </source>
</evidence>
<feature type="transmembrane region" description="Helical" evidence="2">
    <location>
        <begin position="52"/>
        <end position="76"/>
    </location>
</feature>
<reference evidence="3 4" key="1">
    <citation type="submission" date="2014-03" db="EMBL/GenBank/DDBJ databases">
        <title>Genomics of Bifidobacteria.</title>
        <authorList>
            <person name="Ventura M."/>
            <person name="Milani C."/>
            <person name="Lugli G.A."/>
        </authorList>
    </citation>
    <scope>NUCLEOTIDE SEQUENCE [LARGE SCALE GENOMIC DNA]</scope>
    <source>
        <strain evidence="3 4">LMG 10736</strain>
    </source>
</reference>
<dbReference type="OrthoDB" id="3237916at2"/>
<organism evidence="3 4">
    <name type="scientific">Bifidobacterium boum</name>
    <dbReference type="NCBI Taxonomy" id="78343"/>
    <lineage>
        <taxon>Bacteria</taxon>
        <taxon>Bacillati</taxon>
        <taxon>Actinomycetota</taxon>
        <taxon>Actinomycetes</taxon>
        <taxon>Bifidobacteriales</taxon>
        <taxon>Bifidobacteriaceae</taxon>
        <taxon>Bifidobacterium</taxon>
    </lineage>
</organism>
<feature type="region of interest" description="Disordered" evidence="1">
    <location>
        <begin position="1"/>
        <end position="42"/>
    </location>
</feature>
<accession>A0A086ZPA3</accession>
<keyword evidence="4" id="KW-1185">Reference proteome</keyword>
<gene>
    <name evidence="3" type="ORF">BBOU_0483</name>
</gene>
<evidence type="ECO:0000256" key="1">
    <source>
        <dbReference type="SAM" id="MobiDB-lite"/>
    </source>
</evidence>
<sequence>MAIEQPQHPRQHNGKKPSVRSRHNEPAALGDLGDNPSAVQQAADSDSGISPVVIVVLKVALVVFIAMSVAAQVWALPLVARRSARDAPQYAPYATGYLLAVIAALACFEIGLVAVWKLASLSGRGIVFTHDSLIWVDIIIACVSIAAIIALALFVHTAFIAHLKPLAVPLGALLVALGLFAMLLLIIVLRALLVSATAQRDELQAVI</sequence>
<comment type="caution">
    <text evidence="3">The sequence shown here is derived from an EMBL/GenBank/DDBJ whole genome shotgun (WGS) entry which is preliminary data.</text>
</comment>
<proteinExistence type="predicted"/>
<name>A0A086ZPA3_9BIFI</name>
<keyword evidence="2" id="KW-1133">Transmembrane helix</keyword>
<keyword evidence="2" id="KW-0472">Membrane</keyword>
<dbReference type="AlphaFoldDB" id="A0A086ZPA3"/>
<feature type="transmembrane region" description="Helical" evidence="2">
    <location>
        <begin position="167"/>
        <end position="193"/>
    </location>
</feature>
<dbReference type="Proteomes" id="UP000029093">
    <property type="component" value="Unassembled WGS sequence"/>
</dbReference>
<dbReference type="EMBL" id="JGYQ01000007">
    <property type="protein sequence ID" value="KFI48353.1"/>
    <property type="molecule type" value="Genomic_DNA"/>
</dbReference>
<dbReference type="InterPro" id="IPR021354">
    <property type="entry name" value="DUF2975"/>
</dbReference>
<protein>
    <recommendedName>
        <fullName evidence="5">Transmembrane transport protein</fullName>
    </recommendedName>
</protein>
<feature type="compositionally biased region" description="Basic residues" evidence="1">
    <location>
        <begin position="9"/>
        <end position="21"/>
    </location>
</feature>
<keyword evidence="2" id="KW-0812">Transmembrane</keyword>
<feature type="transmembrane region" description="Helical" evidence="2">
    <location>
        <begin position="97"/>
        <end position="119"/>
    </location>
</feature>
<dbReference type="Pfam" id="PF11188">
    <property type="entry name" value="DUF2975"/>
    <property type="match status" value="1"/>
</dbReference>
<evidence type="ECO:0008006" key="5">
    <source>
        <dbReference type="Google" id="ProtNLM"/>
    </source>
</evidence>
<dbReference type="GeneID" id="303203674"/>